<organism evidence="2 3">
    <name type="scientific">Acinetobacter lanii</name>
    <dbReference type="NCBI Taxonomy" id="2715163"/>
    <lineage>
        <taxon>Bacteria</taxon>
        <taxon>Pseudomonadati</taxon>
        <taxon>Pseudomonadota</taxon>
        <taxon>Gammaproteobacteria</taxon>
        <taxon>Moraxellales</taxon>
        <taxon>Moraxellaceae</taxon>
        <taxon>Acinetobacter</taxon>
    </lineage>
</organism>
<keyword evidence="3" id="KW-1185">Reference proteome</keyword>
<dbReference type="Proteomes" id="UP000501939">
    <property type="component" value="Chromosome"/>
</dbReference>
<gene>
    <name evidence="2" type="ORF">G8D99_05455</name>
</gene>
<protein>
    <submittedName>
        <fullName evidence="2">Uncharacterized protein</fullName>
    </submittedName>
</protein>
<sequence length="123" mass="14259">MKKIVLMSVFLWMSATSMAQQVPEKYVKEIDNISTQYNTDMKYFLRTLDSHTTSFNPQQKAQFCGIVSRYVNAFYQATDKNRSSLPVSYAQMSKQDVIDKVMQSKEMRLISKYNIQCDLNGSL</sequence>
<evidence type="ECO:0000313" key="2">
    <source>
        <dbReference type="EMBL" id="QIO08520.1"/>
    </source>
</evidence>
<feature type="signal peptide" evidence="1">
    <location>
        <begin position="1"/>
        <end position="19"/>
    </location>
</feature>
<dbReference type="KEGG" id="alj:G8D99_05455"/>
<dbReference type="AlphaFoldDB" id="A0A6G8S353"/>
<evidence type="ECO:0000313" key="3">
    <source>
        <dbReference type="Proteomes" id="UP000501939"/>
    </source>
</evidence>
<evidence type="ECO:0000256" key="1">
    <source>
        <dbReference type="SAM" id="SignalP"/>
    </source>
</evidence>
<keyword evidence="1" id="KW-0732">Signal</keyword>
<accession>A0A6G8S353</accession>
<proteinExistence type="predicted"/>
<feature type="chain" id="PRO_5026015045" evidence="1">
    <location>
        <begin position="20"/>
        <end position="123"/>
    </location>
</feature>
<reference evidence="2 3" key="1">
    <citation type="submission" date="2020-03" db="EMBL/GenBank/DDBJ databases">
        <authorList>
            <person name="Zhu W."/>
        </authorList>
    </citation>
    <scope>NUCLEOTIDE SEQUENCE [LARGE SCALE GENOMIC DNA]</scope>
    <source>
        <strain evidence="2 3">185</strain>
    </source>
</reference>
<dbReference type="RefSeq" id="WP_166323356.1">
    <property type="nucleotide sequence ID" value="NZ_CP049916.1"/>
</dbReference>
<name>A0A6G8S353_9GAMM</name>
<dbReference type="EMBL" id="CP049916">
    <property type="protein sequence ID" value="QIO08520.1"/>
    <property type="molecule type" value="Genomic_DNA"/>
</dbReference>